<proteinExistence type="predicted"/>
<organism evidence="2 3">
    <name type="scientific">Psychrobacillus psychrotolerans</name>
    <dbReference type="NCBI Taxonomy" id="126156"/>
    <lineage>
        <taxon>Bacteria</taxon>
        <taxon>Bacillati</taxon>
        <taxon>Bacillota</taxon>
        <taxon>Bacilli</taxon>
        <taxon>Bacillales</taxon>
        <taxon>Bacillaceae</taxon>
        <taxon>Psychrobacillus</taxon>
    </lineage>
</organism>
<protein>
    <submittedName>
        <fullName evidence="2">Uncharacterized protein</fullName>
    </submittedName>
</protein>
<sequence length="44" mass="4767">MALFISTVLGFSVVMGIVGYAILHFFGKGMNSKDSTTIDPKPFQ</sequence>
<keyword evidence="1" id="KW-0472">Membrane</keyword>
<evidence type="ECO:0000256" key="1">
    <source>
        <dbReference type="SAM" id="Phobius"/>
    </source>
</evidence>
<keyword evidence="3" id="KW-1185">Reference proteome</keyword>
<keyword evidence="1" id="KW-1133">Transmembrane helix</keyword>
<keyword evidence="1" id="KW-0812">Transmembrane</keyword>
<reference evidence="3" key="1">
    <citation type="submission" date="2016-10" db="EMBL/GenBank/DDBJ databases">
        <authorList>
            <person name="Varghese N."/>
            <person name="Submissions S."/>
        </authorList>
    </citation>
    <scope>NUCLEOTIDE SEQUENCE [LARGE SCALE GENOMIC DNA]</scope>
    <source>
        <strain evidence="3">DSM 11706</strain>
    </source>
</reference>
<accession>A0A1I6ANJ5</accession>
<dbReference type="Proteomes" id="UP000198734">
    <property type="component" value="Unassembled WGS sequence"/>
</dbReference>
<feature type="transmembrane region" description="Helical" evidence="1">
    <location>
        <begin position="6"/>
        <end position="26"/>
    </location>
</feature>
<dbReference type="EMBL" id="FOXU01000008">
    <property type="protein sequence ID" value="SFQ70253.1"/>
    <property type="molecule type" value="Genomic_DNA"/>
</dbReference>
<dbReference type="RefSeq" id="WP_281249761.1">
    <property type="nucleotide sequence ID" value="NZ_CP183885.1"/>
</dbReference>
<gene>
    <name evidence="2" type="ORF">SAMN05421670_3515</name>
</gene>
<name>A0A1I6ANJ5_9BACI</name>
<evidence type="ECO:0000313" key="2">
    <source>
        <dbReference type="EMBL" id="SFQ70253.1"/>
    </source>
</evidence>
<evidence type="ECO:0000313" key="3">
    <source>
        <dbReference type="Proteomes" id="UP000198734"/>
    </source>
</evidence>
<dbReference type="AlphaFoldDB" id="A0A1I6ANJ5"/>
<dbReference type="STRING" id="126156.SAMN05421670_3515"/>